<evidence type="ECO:0000313" key="2">
    <source>
        <dbReference type="Proteomes" id="UP000010959"/>
    </source>
</evidence>
<protein>
    <submittedName>
        <fullName evidence="1">Uncharacterized protein</fullName>
    </submittedName>
</protein>
<dbReference type="AlphaFoldDB" id="L7CKV6"/>
<comment type="caution">
    <text evidence="1">The sequence shown here is derived from an EMBL/GenBank/DDBJ whole genome shotgun (WGS) entry which is preliminary data.</text>
</comment>
<dbReference type="EMBL" id="AMWG01000047">
    <property type="protein sequence ID" value="ELP33696.1"/>
    <property type="molecule type" value="Genomic_DNA"/>
</dbReference>
<accession>L7CKV6</accession>
<gene>
    <name evidence="1" type="ORF">RBSWK_02351</name>
</gene>
<evidence type="ECO:0000313" key="1">
    <source>
        <dbReference type="EMBL" id="ELP33696.1"/>
    </source>
</evidence>
<proteinExistence type="predicted"/>
<sequence length="48" mass="5236">MLDRTSSEVTEKRASDLPTFVDFEIVSMGTSRWLLPASSAGKQASSNM</sequence>
<dbReference type="Proteomes" id="UP000010959">
    <property type="component" value="Unassembled WGS sequence"/>
</dbReference>
<reference evidence="1 2" key="1">
    <citation type="journal article" date="2013" name="Mar. Genomics">
        <title>Expression of sulfatases in Rhodopirellula baltica and the diversity of sulfatases in the genus Rhodopirellula.</title>
        <authorList>
            <person name="Wegner C.E."/>
            <person name="Richter-Heitmann T."/>
            <person name="Klindworth A."/>
            <person name="Klockow C."/>
            <person name="Richter M."/>
            <person name="Achstetter T."/>
            <person name="Glockner F.O."/>
            <person name="Harder J."/>
        </authorList>
    </citation>
    <scope>NUCLEOTIDE SEQUENCE [LARGE SCALE GENOMIC DNA]</scope>
    <source>
        <strain evidence="1 2">SWK14</strain>
    </source>
</reference>
<organism evidence="1 2">
    <name type="scientific">Rhodopirellula baltica SWK14</name>
    <dbReference type="NCBI Taxonomy" id="993516"/>
    <lineage>
        <taxon>Bacteria</taxon>
        <taxon>Pseudomonadati</taxon>
        <taxon>Planctomycetota</taxon>
        <taxon>Planctomycetia</taxon>
        <taxon>Pirellulales</taxon>
        <taxon>Pirellulaceae</taxon>
        <taxon>Rhodopirellula</taxon>
    </lineage>
</organism>
<name>L7CKV6_RHOBT</name>